<feature type="region of interest" description="Disordered" evidence="1">
    <location>
        <begin position="1"/>
        <end position="44"/>
    </location>
</feature>
<keyword evidence="4" id="KW-1185">Reference proteome</keyword>
<dbReference type="AlphaFoldDB" id="A0A919AT25"/>
<dbReference type="RefSeq" id="WP_190207414.1">
    <property type="nucleotide sequence ID" value="NZ_BNBI01000014.1"/>
</dbReference>
<dbReference type="EMBL" id="BNBI01000014">
    <property type="protein sequence ID" value="GHF24748.1"/>
    <property type="molecule type" value="Genomic_DNA"/>
</dbReference>
<gene>
    <name evidence="3" type="ORF">GCM10018772_58200</name>
</gene>
<organism evidence="3 4">
    <name type="scientific">Streptomyces fumanus</name>
    <dbReference type="NCBI Taxonomy" id="67302"/>
    <lineage>
        <taxon>Bacteria</taxon>
        <taxon>Bacillati</taxon>
        <taxon>Actinomycetota</taxon>
        <taxon>Actinomycetes</taxon>
        <taxon>Kitasatosporales</taxon>
        <taxon>Streptomycetaceae</taxon>
        <taxon>Streptomyces</taxon>
    </lineage>
</organism>
<proteinExistence type="predicted"/>
<evidence type="ECO:0000313" key="3">
    <source>
        <dbReference type="EMBL" id="GHF24748.1"/>
    </source>
</evidence>
<keyword evidence="2" id="KW-0472">Membrane</keyword>
<comment type="caution">
    <text evidence="3">The sequence shown here is derived from an EMBL/GenBank/DDBJ whole genome shotgun (WGS) entry which is preliminary data.</text>
</comment>
<dbReference type="Proteomes" id="UP000630718">
    <property type="component" value="Unassembled WGS sequence"/>
</dbReference>
<reference evidence="3" key="2">
    <citation type="submission" date="2020-09" db="EMBL/GenBank/DDBJ databases">
        <authorList>
            <person name="Sun Q."/>
            <person name="Ohkuma M."/>
        </authorList>
    </citation>
    <scope>NUCLEOTIDE SEQUENCE</scope>
    <source>
        <strain evidence="3">JCM 4477</strain>
    </source>
</reference>
<evidence type="ECO:0000313" key="4">
    <source>
        <dbReference type="Proteomes" id="UP000630718"/>
    </source>
</evidence>
<keyword evidence="2" id="KW-0812">Transmembrane</keyword>
<keyword evidence="2" id="KW-1133">Transmembrane helix</keyword>
<feature type="transmembrane region" description="Helical" evidence="2">
    <location>
        <begin position="53"/>
        <end position="81"/>
    </location>
</feature>
<name>A0A919AT25_9ACTN</name>
<feature type="compositionally biased region" description="Polar residues" evidence="1">
    <location>
        <begin position="1"/>
        <end position="11"/>
    </location>
</feature>
<evidence type="ECO:0000256" key="2">
    <source>
        <dbReference type="SAM" id="Phobius"/>
    </source>
</evidence>
<protein>
    <submittedName>
        <fullName evidence="3">Uncharacterized protein</fullName>
    </submittedName>
</protein>
<accession>A0A919AT25</accession>
<reference evidence="3" key="1">
    <citation type="journal article" date="2014" name="Int. J. Syst. Evol. Microbiol.">
        <title>Complete genome sequence of Corynebacterium casei LMG S-19264T (=DSM 44701T), isolated from a smear-ripened cheese.</title>
        <authorList>
            <consortium name="US DOE Joint Genome Institute (JGI-PGF)"/>
            <person name="Walter F."/>
            <person name="Albersmeier A."/>
            <person name="Kalinowski J."/>
            <person name="Ruckert C."/>
        </authorList>
    </citation>
    <scope>NUCLEOTIDE SEQUENCE</scope>
    <source>
        <strain evidence="3">JCM 4477</strain>
    </source>
</reference>
<evidence type="ECO:0000256" key="1">
    <source>
        <dbReference type="SAM" id="MobiDB-lite"/>
    </source>
</evidence>
<sequence>MSDNVAISVNPSEEEVRPSLAKEAETPARAALTTQADPGSKKQKRIKRRVAEAAVYTGLGAVALAEPWLLLLIVPALAMALKD</sequence>
<feature type="compositionally biased region" description="Basic and acidic residues" evidence="1">
    <location>
        <begin position="14"/>
        <end position="26"/>
    </location>
</feature>